<reference evidence="4" key="1">
    <citation type="submission" date="2022-11" db="EMBL/GenBank/DDBJ databases">
        <title>Lysinibacillus irui.</title>
        <authorList>
            <person name="Akintayo S.O."/>
        </authorList>
    </citation>
    <scope>NUCLEOTIDE SEQUENCE</scope>
    <source>
        <strain evidence="4">IRB4-01</strain>
    </source>
</reference>
<dbReference type="AlphaFoldDB" id="A0AAJ5RK96"/>
<sequence length="202" mass="23491">MKKWAYPLAILTLVIFIVLRATYQKPFMNTFDAKVADIFLGNRFIEFFHYIGEPKFVVIVAVVLIVYLAWKVKNYRGMLFVVLTFAAGNVLNQLLKKWVQRPRPELEDQLTSFSFPSGHAMTGILYLFTTAYLLAENNSKSRKILLWLAAIILMILIGLSRIAGARHFATDVLAGWCMGYTWFVICVIWYERRKRNFQLNHK</sequence>
<dbReference type="PANTHER" id="PTHR14969:SF13">
    <property type="entry name" value="AT30094P"/>
    <property type="match status" value="1"/>
</dbReference>
<dbReference type="EMBL" id="CP113527">
    <property type="protein sequence ID" value="WDV06540.1"/>
    <property type="molecule type" value="Genomic_DNA"/>
</dbReference>
<feature type="transmembrane region" description="Helical" evidence="1">
    <location>
        <begin position="144"/>
        <end position="162"/>
    </location>
</feature>
<dbReference type="EMBL" id="JAXUIA010000015">
    <property type="protein sequence ID" value="MEA0978588.1"/>
    <property type="molecule type" value="Genomic_DNA"/>
</dbReference>
<dbReference type="RefSeq" id="WP_274794724.1">
    <property type="nucleotide sequence ID" value="NZ_CP113527.1"/>
</dbReference>
<evidence type="ECO:0000256" key="1">
    <source>
        <dbReference type="SAM" id="Phobius"/>
    </source>
</evidence>
<keyword evidence="1" id="KW-1133">Transmembrane helix</keyword>
<evidence type="ECO:0000313" key="4">
    <source>
        <dbReference type="EMBL" id="WDV06540.1"/>
    </source>
</evidence>
<dbReference type="Proteomes" id="UP001219585">
    <property type="component" value="Chromosome"/>
</dbReference>
<dbReference type="KEGG" id="liu:OU989_20310"/>
<dbReference type="PANTHER" id="PTHR14969">
    <property type="entry name" value="SPHINGOSINE-1-PHOSPHATE PHOSPHOHYDROLASE"/>
    <property type="match status" value="1"/>
</dbReference>
<evidence type="ECO:0000313" key="5">
    <source>
        <dbReference type="Proteomes" id="UP001219585"/>
    </source>
</evidence>
<feature type="domain" description="Phosphatidic acid phosphatase type 2/haloperoxidase" evidence="2">
    <location>
        <begin position="77"/>
        <end position="187"/>
    </location>
</feature>
<dbReference type="CDD" id="cd03392">
    <property type="entry name" value="PAP2_like_2"/>
    <property type="match status" value="1"/>
</dbReference>
<gene>
    <name evidence="4" type="ORF">OU989_20310</name>
    <name evidence="3" type="ORF">U6C28_19985</name>
</gene>
<feature type="transmembrane region" description="Helical" evidence="1">
    <location>
        <begin position="48"/>
        <end position="70"/>
    </location>
</feature>
<dbReference type="Proteomes" id="UP001289615">
    <property type="component" value="Unassembled WGS sequence"/>
</dbReference>
<reference evidence="3 6" key="2">
    <citation type="submission" date="2023-12" db="EMBL/GenBank/DDBJ databases">
        <title>Genome comparison identifies genes involved in endophytic behavior of Lysinibacillus irui and provides insights into its role as a plant-growth promoting bacterium.</title>
        <authorList>
            <person name="Hilario S."/>
            <person name="Matos I."/>
            <person name="Goncalves M.F.M."/>
            <person name="Pardo C.A."/>
            <person name="Santos M.J."/>
        </authorList>
    </citation>
    <scope>NUCLEOTIDE SEQUENCE [LARGE SCALE GENOMIC DNA]</scope>
    <source>
        <strain evidence="3 6">B3</strain>
    </source>
</reference>
<evidence type="ECO:0000313" key="6">
    <source>
        <dbReference type="Proteomes" id="UP001289615"/>
    </source>
</evidence>
<feature type="transmembrane region" description="Helical" evidence="1">
    <location>
        <begin position="115"/>
        <end position="135"/>
    </location>
</feature>
<evidence type="ECO:0000259" key="2">
    <source>
        <dbReference type="SMART" id="SM00014"/>
    </source>
</evidence>
<dbReference type="SUPFAM" id="SSF48317">
    <property type="entry name" value="Acid phosphatase/Vanadium-dependent haloperoxidase"/>
    <property type="match status" value="1"/>
</dbReference>
<keyword evidence="1" id="KW-0472">Membrane</keyword>
<feature type="transmembrane region" description="Helical" evidence="1">
    <location>
        <begin position="168"/>
        <end position="190"/>
    </location>
</feature>
<keyword evidence="6" id="KW-1185">Reference proteome</keyword>
<dbReference type="InterPro" id="IPR036938">
    <property type="entry name" value="PAP2/HPO_sf"/>
</dbReference>
<dbReference type="Pfam" id="PF01569">
    <property type="entry name" value="PAP2"/>
    <property type="match status" value="1"/>
</dbReference>
<proteinExistence type="predicted"/>
<protein>
    <submittedName>
        <fullName evidence="4">Phosphatase PAP2 family protein</fullName>
    </submittedName>
</protein>
<name>A0AAJ5RK96_9BACI</name>
<accession>A0AAJ5RK96</accession>
<dbReference type="InterPro" id="IPR000326">
    <property type="entry name" value="PAP2/HPO"/>
</dbReference>
<dbReference type="SMART" id="SM00014">
    <property type="entry name" value="acidPPc"/>
    <property type="match status" value="1"/>
</dbReference>
<dbReference type="Gene3D" id="1.20.144.10">
    <property type="entry name" value="Phosphatidic acid phosphatase type 2/haloperoxidase"/>
    <property type="match status" value="2"/>
</dbReference>
<feature type="transmembrane region" description="Helical" evidence="1">
    <location>
        <begin position="77"/>
        <end position="95"/>
    </location>
</feature>
<keyword evidence="1" id="KW-0812">Transmembrane</keyword>
<organism evidence="4 5">
    <name type="scientific">Lysinibacillus irui</name>
    <dbReference type="NCBI Taxonomy" id="2998077"/>
    <lineage>
        <taxon>Bacteria</taxon>
        <taxon>Bacillati</taxon>
        <taxon>Bacillota</taxon>
        <taxon>Bacilli</taxon>
        <taxon>Bacillales</taxon>
        <taxon>Bacillaceae</taxon>
        <taxon>Lysinibacillus</taxon>
    </lineage>
</organism>
<evidence type="ECO:0000313" key="3">
    <source>
        <dbReference type="EMBL" id="MEA0978588.1"/>
    </source>
</evidence>